<evidence type="ECO:0000259" key="3">
    <source>
        <dbReference type="PROSITE" id="PS51782"/>
    </source>
</evidence>
<reference evidence="4" key="1">
    <citation type="submission" date="2022-12" db="EMBL/GenBank/DDBJ databases">
        <title>Polyphasic identification of a Novel Hot-Spring Cyanobacterium Ocullathermofonsia sinensis gen nov. sp. nov. and Genomic Insights on its Adaptations to the Thermal Habitat.</title>
        <authorList>
            <person name="Daroch M."/>
            <person name="Tang J."/>
            <person name="Jiang Y."/>
        </authorList>
    </citation>
    <scope>NUCLEOTIDE SEQUENCE</scope>
    <source>
        <strain evidence="4">PKUAC-SCTA174</strain>
    </source>
</reference>
<dbReference type="Pfam" id="PF01476">
    <property type="entry name" value="LysM"/>
    <property type="match status" value="2"/>
</dbReference>
<name>A0A9E8ZDA8_9CYAN</name>
<evidence type="ECO:0000313" key="5">
    <source>
        <dbReference type="Proteomes" id="UP001163152"/>
    </source>
</evidence>
<dbReference type="CDD" id="cd12797">
    <property type="entry name" value="M23_peptidase"/>
    <property type="match status" value="1"/>
</dbReference>
<dbReference type="InterPro" id="IPR036779">
    <property type="entry name" value="LysM_dom_sf"/>
</dbReference>
<dbReference type="SUPFAM" id="SSF51261">
    <property type="entry name" value="Duplicated hybrid motif"/>
    <property type="match status" value="1"/>
</dbReference>
<dbReference type="PANTHER" id="PTHR21666">
    <property type="entry name" value="PEPTIDASE-RELATED"/>
    <property type="match status" value="1"/>
</dbReference>
<keyword evidence="1" id="KW-0175">Coiled coil</keyword>
<dbReference type="GO" id="GO:0004222">
    <property type="term" value="F:metalloendopeptidase activity"/>
    <property type="evidence" value="ECO:0007669"/>
    <property type="project" value="TreeGrafter"/>
</dbReference>
<accession>A0A9E8ZDA8</accession>
<dbReference type="Gene3D" id="3.10.350.10">
    <property type="entry name" value="LysM domain"/>
    <property type="match status" value="2"/>
</dbReference>
<dbReference type="PANTHER" id="PTHR21666:SF270">
    <property type="entry name" value="MUREIN HYDROLASE ACTIVATOR ENVC"/>
    <property type="match status" value="1"/>
</dbReference>
<dbReference type="SMART" id="SM00257">
    <property type="entry name" value="LysM"/>
    <property type="match status" value="2"/>
</dbReference>
<organism evidence="4 5">
    <name type="scientific">Thermocoleostomius sinensis A174</name>
    <dbReference type="NCBI Taxonomy" id="2016057"/>
    <lineage>
        <taxon>Bacteria</taxon>
        <taxon>Bacillati</taxon>
        <taxon>Cyanobacteriota</taxon>
        <taxon>Cyanophyceae</taxon>
        <taxon>Oculatellales</taxon>
        <taxon>Oculatellaceae</taxon>
        <taxon>Thermocoleostomius</taxon>
    </lineage>
</organism>
<proteinExistence type="predicted"/>
<dbReference type="Proteomes" id="UP001163152">
    <property type="component" value="Chromosome"/>
</dbReference>
<dbReference type="InterPro" id="IPR018392">
    <property type="entry name" value="LysM"/>
</dbReference>
<sequence length="719" mass="75079">MKRARLRKEKPVSPFPGEAADSLSAQSELPHPGMNRRTRTSAAMIGLALSMGTTSLLLPRHNDGAAAAEPKAPDTISAAFSDTAPESDSQSSAPIPTVRMVEHMVQEGQTLQQLADRYQVNVWSIAVANGLTPNSELMVGQVLKVPVRGELSPAQAVAIESLVGGSESGDLVASAHLNQVEMNGPVAASESLGTDRNDALNRLRQQRDRLRDSLAELRGEESEPAVNVLKRDFTDSSRSVVASTLGSVVLEASSEQSTLAALPTQSLSGEAVSATQDTDSVQVARVSATQDDEAAVPSLPVGATTAQVYRVNPGDTVAAIARSHNIPQSLLIDANNLSDPNVIFVGQTLTVPAIQPTSPASPVQVASETLSAAILPAIPTGGTAPGLSTVDTSNTVTTETVNTEAPAVPSLLAQSTSESLPHPIASPTVQQPRPQIAVAPLPEASVGPLGVDSEPGLMMESNPGSQVNPYVASLLSEIKTLRQRNQPATVSEAQSVPAQEPPERAAAVVSPSSASEVAVSPHFNPAAVERQVGETRPISNATQTTPASPNLVAAAPLGSESYDPLLQPITGRMVSPDLPPLPGADTFLPEDGLFNGYIWPSTGLLTSGYGWRWGRMHQGIDIAADIGTPIYAAATGVIEFAGWNSGGYGNMVEVRHPDGSMTRYAHMNAVYVRVGQAVRQGEQLGEMGSTGYSTGPHLHFEVHLPNQGTVNPIAYLPPQ</sequence>
<dbReference type="EMBL" id="CP113797">
    <property type="protein sequence ID" value="WAL61179.1"/>
    <property type="molecule type" value="Genomic_DNA"/>
</dbReference>
<dbReference type="CDD" id="cd00118">
    <property type="entry name" value="LysM"/>
    <property type="match status" value="2"/>
</dbReference>
<dbReference type="PROSITE" id="PS51782">
    <property type="entry name" value="LYSM"/>
    <property type="match status" value="2"/>
</dbReference>
<evidence type="ECO:0000256" key="2">
    <source>
        <dbReference type="SAM" id="MobiDB-lite"/>
    </source>
</evidence>
<protein>
    <submittedName>
        <fullName evidence="4">Peptidoglycan DD-metalloendopeptidase family protein</fullName>
    </submittedName>
</protein>
<dbReference type="Pfam" id="PF01551">
    <property type="entry name" value="Peptidase_M23"/>
    <property type="match status" value="1"/>
</dbReference>
<feature type="domain" description="LysM" evidence="3">
    <location>
        <begin position="307"/>
        <end position="351"/>
    </location>
</feature>
<evidence type="ECO:0000256" key="1">
    <source>
        <dbReference type="SAM" id="Coils"/>
    </source>
</evidence>
<dbReference type="SUPFAM" id="SSF54106">
    <property type="entry name" value="LysM domain"/>
    <property type="match status" value="2"/>
</dbReference>
<keyword evidence="5" id="KW-1185">Reference proteome</keyword>
<dbReference type="Gene3D" id="2.70.70.10">
    <property type="entry name" value="Glucose Permease (Domain IIA)"/>
    <property type="match status" value="1"/>
</dbReference>
<dbReference type="KEGG" id="tsin:OXH18_04030"/>
<feature type="domain" description="LysM" evidence="3">
    <location>
        <begin position="101"/>
        <end position="145"/>
    </location>
</feature>
<dbReference type="RefSeq" id="WP_268611136.1">
    <property type="nucleotide sequence ID" value="NZ_CP113797.1"/>
</dbReference>
<dbReference type="InterPro" id="IPR016047">
    <property type="entry name" value="M23ase_b-sheet_dom"/>
</dbReference>
<feature type="region of interest" description="Disordered" evidence="2">
    <location>
        <begin position="1"/>
        <end position="36"/>
    </location>
</feature>
<gene>
    <name evidence="4" type="ORF">OXH18_04030</name>
</gene>
<dbReference type="AlphaFoldDB" id="A0A9E8ZDA8"/>
<evidence type="ECO:0000313" key="4">
    <source>
        <dbReference type="EMBL" id="WAL61179.1"/>
    </source>
</evidence>
<dbReference type="InterPro" id="IPR011055">
    <property type="entry name" value="Dup_hybrid_motif"/>
</dbReference>
<dbReference type="InterPro" id="IPR050570">
    <property type="entry name" value="Cell_wall_metabolism_enzyme"/>
</dbReference>
<feature type="coiled-coil region" evidence="1">
    <location>
        <begin position="196"/>
        <end position="223"/>
    </location>
</feature>